<name>A0A4V1J0Q1_9FUNG</name>
<sequence length="106" mass="11897">MLLLGWNRVYKWNPVARSDRLVFPTLNGHLTNDPVFNITITTMCCKENLMFVGEEEEEEEEGHKGYGFMNLPGNGITNYSPDKNLMCIVGDNTDALVVNLKSGEGK</sequence>
<dbReference type="EMBL" id="KZ992237">
    <property type="protein sequence ID" value="RKP22339.1"/>
    <property type="molecule type" value="Genomic_DNA"/>
</dbReference>
<organism evidence="1 2">
    <name type="scientific">Syncephalis pseudoplumigaleata</name>
    <dbReference type="NCBI Taxonomy" id="1712513"/>
    <lineage>
        <taxon>Eukaryota</taxon>
        <taxon>Fungi</taxon>
        <taxon>Fungi incertae sedis</taxon>
        <taxon>Zoopagomycota</taxon>
        <taxon>Zoopagomycotina</taxon>
        <taxon>Zoopagomycetes</taxon>
        <taxon>Zoopagales</taxon>
        <taxon>Piptocephalidaceae</taxon>
        <taxon>Syncephalis</taxon>
    </lineage>
</organism>
<evidence type="ECO:0000313" key="2">
    <source>
        <dbReference type="Proteomes" id="UP000278143"/>
    </source>
</evidence>
<dbReference type="AlphaFoldDB" id="A0A4V1J0Q1"/>
<proteinExistence type="predicted"/>
<evidence type="ECO:0000313" key="1">
    <source>
        <dbReference type="EMBL" id="RKP22339.1"/>
    </source>
</evidence>
<keyword evidence="2" id="KW-1185">Reference proteome</keyword>
<dbReference type="OrthoDB" id="20669at2759"/>
<dbReference type="Proteomes" id="UP000278143">
    <property type="component" value="Unassembled WGS sequence"/>
</dbReference>
<reference evidence="2" key="1">
    <citation type="journal article" date="2018" name="Nat. Microbiol.">
        <title>Leveraging single-cell genomics to expand the fungal tree of life.</title>
        <authorList>
            <person name="Ahrendt S.R."/>
            <person name="Quandt C.A."/>
            <person name="Ciobanu D."/>
            <person name="Clum A."/>
            <person name="Salamov A."/>
            <person name="Andreopoulos B."/>
            <person name="Cheng J.F."/>
            <person name="Woyke T."/>
            <person name="Pelin A."/>
            <person name="Henrissat B."/>
            <person name="Reynolds N.K."/>
            <person name="Benny G.L."/>
            <person name="Smith M.E."/>
            <person name="James T.Y."/>
            <person name="Grigoriev I.V."/>
        </authorList>
    </citation>
    <scope>NUCLEOTIDE SEQUENCE [LARGE SCALE GENOMIC DNA]</scope>
    <source>
        <strain evidence="2">Benny S71-1</strain>
    </source>
</reference>
<protein>
    <submittedName>
        <fullName evidence="1">Uncharacterized protein</fullName>
    </submittedName>
</protein>
<accession>A0A4V1J0Q1</accession>
<gene>
    <name evidence="1" type="ORF">SYNPS1DRAFT_25960</name>
</gene>